<proteinExistence type="predicted"/>
<gene>
    <name evidence="2" type="ORF">M378DRAFT_45539</name>
</gene>
<keyword evidence="1" id="KW-0175">Coiled coil</keyword>
<organism evidence="2 3">
    <name type="scientific">Amanita muscaria (strain Koide BX008)</name>
    <dbReference type="NCBI Taxonomy" id="946122"/>
    <lineage>
        <taxon>Eukaryota</taxon>
        <taxon>Fungi</taxon>
        <taxon>Dikarya</taxon>
        <taxon>Basidiomycota</taxon>
        <taxon>Agaricomycotina</taxon>
        <taxon>Agaricomycetes</taxon>
        <taxon>Agaricomycetidae</taxon>
        <taxon>Agaricales</taxon>
        <taxon>Pluteineae</taxon>
        <taxon>Amanitaceae</taxon>
        <taxon>Amanita</taxon>
    </lineage>
</organism>
<keyword evidence="3" id="KW-1185">Reference proteome</keyword>
<dbReference type="InParanoid" id="A0A0C2WL90"/>
<evidence type="ECO:0000256" key="1">
    <source>
        <dbReference type="SAM" id="Coils"/>
    </source>
</evidence>
<dbReference type="Proteomes" id="UP000054549">
    <property type="component" value="Unassembled WGS sequence"/>
</dbReference>
<dbReference type="EMBL" id="KN818390">
    <property type="protein sequence ID" value="KIL56948.1"/>
    <property type="molecule type" value="Genomic_DNA"/>
</dbReference>
<evidence type="ECO:0000313" key="3">
    <source>
        <dbReference type="Proteomes" id="UP000054549"/>
    </source>
</evidence>
<evidence type="ECO:0000313" key="2">
    <source>
        <dbReference type="EMBL" id="KIL56948.1"/>
    </source>
</evidence>
<name>A0A0C2WL90_AMAMK</name>
<reference evidence="2 3" key="1">
    <citation type="submission" date="2014-04" db="EMBL/GenBank/DDBJ databases">
        <title>Evolutionary Origins and Diversification of the Mycorrhizal Mutualists.</title>
        <authorList>
            <consortium name="DOE Joint Genome Institute"/>
            <consortium name="Mycorrhizal Genomics Consortium"/>
            <person name="Kohler A."/>
            <person name="Kuo A."/>
            <person name="Nagy L.G."/>
            <person name="Floudas D."/>
            <person name="Copeland A."/>
            <person name="Barry K.W."/>
            <person name="Cichocki N."/>
            <person name="Veneault-Fourrey C."/>
            <person name="LaButti K."/>
            <person name="Lindquist E.A."/>
            <person name="Lipzen A."/>
            <person name="Lundell T."/>
            <person name="Morin E."/>
            <person name="Murat C."/>
            <person name="Riley R."/>
            <person name="Ohm R."/>
            <person name="Sun H."/>
            <person name="Tunlid A."/>
            <person name="Henrissat B."/>
            <person name="Grigoriev I.V."/>
            <person name="Hibbett D.S."/>
            <person name="Martin F."/>
        </authorList>
    </citation>
    <scope>NUCLEOTIDE SEQUENCE [LARGE SCALE GENOMIC DNA]</scope>
    <source>
        <strain evidence="2 3">Koide BX008</strain>
    </source>
</reference>
<dbReference type="OrthoDB" id="3070469at2759"/>
<feature type="coiled-coil region" evidence="1">
    <location>
        <begin position="4"/>
        <end position="38"/>
    </location>
</feature>
<dbReference type="AlphaFoldDB" id="A0A0C2WL90"/>
<dbReference type="HOGENOM" id="CLU_2203135_0_0_1"/>
<accession>A0A0C2WL90</accession>
<dbReference type="STRING" id="946122.A0A0C2WL90"/>
<feature type="non-terminal residue" evidence="2">
    <location>
        <position position="108"/>
    </location>
</feature>
<protein>
    <submittedName>
        <fullName evidence="2">Uncharacterized protein</fullName>
    </submittedName>
</protein>
<sequence length="108" mass="12112">VAVKSALETQHVAAQATIQALKNEVKSLEALVHATDTMPPPPTIPNPILVTPPFVEIAKEKEAETSVAEIFSEWKKSVQGQWISVQEEWSQEHEMLNHARQEFEAKTR</sequence>
<feature type="non-terminal residue" evidence="2">
    <location>
        <position position="1"/>
    </location>
</feature>